<keyword evidence="2" id="KW-1185">Reference proteome</keyword>
<sequence length="63" mass="6685">MIAASGGGMSDAEGNWPIAVAVAQEREQHQGADVPLLGRGTDEPQRAFPVSRVLPSCIDHERC</sequence>
<geneLocation type="plasmid" evidence="1 2">
    <name>pSRIMR7</name>
</geneLocation>
<dbReference type="Proteomes" id="UP000829494">
    <property type="component" value="Plasmid pSRIMR7"/>
</dbReference>
<protein>
    <submittedName>
        <fullName evidence="1">Uncharacterized protein</fullName>
    </submittedName>
</protein>
<keyword evidence="1" id="KW-0614">Plasmid</keyword>
<evidence type="ECO:0000313" key="1">
    <source>
        <dbReference type="EMBL" id="UNZ08744.1"/>
    </source>
</evidence>
<organism evidence="1 2">
    <name type="scientific">Streptomyces rimosus subsp. rimosus</name>
    <dbReference type="NCBI Taxonomy" id="132474"/>
    <lineage>
        <taxon>Bacteria</taxon>
        <taxon>Bacillati</taxon>
        <taxon>Actinomycetota</taxon>
        <taxon>Actinomycetes</taxon>
        <taxon>Kitasatosporales</taxon>
        <taxon>Streptomycetaceae</taxon>
        <taxon>Streptomyces</taxon>
    </lineage>
</organism>
<proteinExistence type="predicted"/>
<name>A0ABY3ZEY9_STRRM</name>
<reference evidence="1 2" key="1">
    <citation type="submission" date="2022-03" db="EMBL/GenBank/DDBJ databases">
        <title>Complete genome of Streptomyces rimosus ssp. rimosus R7 (=ATCC 10970).</title>
        <authorList>
            <person name="Beganovic S."/>
            <person name="Ruckert C."/>
            <person name="Busche T."/>
            <person name="Kalinowski J."/>
            <person name="Wittmann C."/>
        </authorList>
    </citation>
    <scope>NUCLEOTIDE SEQUENCE [LARGE SCALE GENOMIC DNA]</scope>
    <source>
        <strain evidence="1 2">R7</strain>
        <plasmid evidence="1 2">pSRIMR7</plasmid>
    </source>
</reference>
<accession>A0ABY3ZEY9</accession>
<gene>
    <name evidence="1" type="ORF">SRIMR7_41995</name>
</gene>
<dbReference type="EMBL" id="CP094299">
    <property type="protein sequence ID" value="UNZ08744.1"/>
    <property type="molecule type" value="Genomic_DNA"/>
</dbReference>
<evidence type="ECO:0000313" key="2">
    <source>
        <dbReference type="Proteomes" id="UP000829494"/>
    </source>
</evidence>